<sequence>MMTQLQMLQMFWDDWGNHNLDFYKVYVQCGTISKEDYKTVTGQDYEV</sequence>
<dbReference type="RefSeq" id="WP_228340546.1">
    <property type="nucleotide sequence ID" value="NZ_JAJGWA010000077.1"/>
</dbReference>
<protein>
    <submittedName>
        <fullName evidence="1">XkdX family protein</fullName>
    </submittedName>
</protein>
<dbReference type="Pfam" id="PF09693">
    <property type="entry name" value="Phage_XkdX"/>
    <property type="match status" value="1"/>
</dbReference>
<dbReference type="AlphaFoldDB" id="A0AAW4X6E0"/>
<reference evidence="1" key="1">
    <citation type="submission" date="2021-10" db="EMBL/GenBank/DDBJ databases">
        <title>Evolutionary history and lifestyle of the vertebrate symbiont Limosilactobacillus reuteri.</title>
        <authorList>
            <person name="Zheng J."/>
            <person name="Li F."/>
            <person name="Gaenzle M."/>
            <person name="Walter J."/>
        </authorList>
    </citation>
    <scope>NUCLEOTIDE SEQUENCE</scope>
    <source>
        <strain evidence="1">GQ_1_3_1</strain>
    </source>
</reference>
<name>A0AAW4X6E0_LIMRT</name>
<evidence type="ECO:0000313" key="2">
    <source>
        <dbReference type="Proteomes" id="UP001198026"/>
    </source>
</evidence>
<comment type="caution">
    <text evidence="1">The sequence shown here is derived from an EMBL/GenBank/DDBJ whole genome shotgun (WGS) entry which is preliminary data.</text>
</comment>
<dbReference type="Proteomes" id="UP001198026">
    <property type="component" value="Unassembled WGS sequence"/>
</dbReference>
<dbReference type="InterPro" id="IPR010022">
    <property type="entry name" value="XkdX"/>
</dbReference>
<accession>A0AAW4X6E0</accession>
<organism evidence="1 2">
    <name type="scientific">Limosilactobacillus reuteri</name>
    <name type="common">Lactobacillus reuteri</name>
    <dbReference type="NCBI Taxonomy" id="1598"/>
    <lineage>
        <taxon>Bacteria</taxon>
        <taxon>Bacillati</taxon>
        <taxon>Bacillota</taxon>
        <taxon>Bacilli</taxon>
        <taxon>Lactobacillales</taxon>
        <taxon>Lactobacillaceae</taxon>
        <taxon>Limosilactobacillus</taxon>
    </lineage>
</organism>
<proteinExistence type="predicted"/>
<gene>
    <name evidence="1" type="ORF">LMB76_07585</name>
</gene>
<dbReference type="EMBL" id="JAJGWB010000134">
    <property type="protein sequence ID" value="MCC4478076.1"/>
    <property type="molecule type" value="Genomic_DNA"/>
</dbReference>
<evidence type="ECO:0000313" key="1">
    <source>
        <dbReference type="EMBL" id="MCC4478076.1"/>
    </source>
</evidence>